<dbReference type="Gene3D" id="1.20.120.520">
    <property type="entry name" value="nmb1532 protein domain like"/>
    <property type="match status" value="1"/>
</dbReference>
<dbReference type="AlphaFoldDB" id="A0A844M3G1"/>
<gene>
    <name evidence="2" type="ORF">GB996_11190</name>
</gene>
<comment type="caution">
    <text evidence="2">The sequence shown here is derived from an EMBL/GenBank/DDBJ whole genome shotgun (WGS) entry which is preliminary data.</text>
</comment>
<feature type="domain" description="Hemerythrin-like" evidence="1">
    <location>
        <begin position="28"/>
        <end position="124"/>
    </location>
</feature>
<name>A0A844M3G1_9GAMM</name>
<dbReference type="EMBL" id="WFKQ01000014">
    <property type="protein sequence ID" value="MUG33344.1"/>
    <property type="molecule type" value="Genomic_DNA"/>
</dbReference>
<evidence type="ECO:0000313" key="2">
    <source>
        <dbReference type="EMBL" id="MUG33344.1"/>
    </source>
</evidence>
<dbReference type="OrthoDB" id="9793254at2"/>
<accession>A0A844M3G1</accession>
<keyword evidence="3" id="KW-1185">Reference proteome</keyword>
<protein>
    <submittedName>
        <fullName evidence="2">Hemerythrin domain-containing protein</fullName>
    </submittedName>
</protein>
<reference evidence="2 3" key="1">
    <citation type="journal article" date="2019" name="PLoS ONE">
        <title>Pup mortality in New Zealand sea lions (Phocarctos hookeri) at Enderby Island, Auckland Islands, 2013-18.</title>
        <authorList>
            <person name="Michael S.A."/>
            <person name="Hayman D.T.S."/>
            <person name="Gray R."/>
            <person name="Zhang J."/>
            <person name="Rogers L."/>
            <person name="Roe W.D."/>
        </authorList>
    </citation>
    <scope>NUCLEOTIDE SEQUENCE [LARGE SCALE GENOMIC DNA]</scope>
    <source>
        <strain evidence="2 3">SM868</strain>
    </source>
</reference>
<dbReference type="Proteomes" id="UP000442109">
    <property type="component" value="Unassembled WGS sequence"/>
</dbReference>
<dbReference type="Pfam" id="PF01814">
    <property type="entry name" value="Hemerythrin"/>
    <property type="match status" value="1"/>
</dbReference>
<dbReference type="RefSeq" id="WP_155587706.1">
    <property type="nucleotide sequence ID" value="NZ_WFKQ01000014.1"/>
</dbReference>
<organism evidence="2 3">
    <name type="scientific">Psychrobacter sanguinis</name>
    <dbReference type="NCBI Taxonomy" id="861445"/>
    <lineage>
        <taxon>Bacteria</taxon>
        <taxon>Pseudomonadati</taxon>
        <taxon>Pseudomonadota</taxon>
        <taxon>Gammaproteobacteria</taxon>
        <taxon>Moraxellales</taxon>
        <taxon>Moraxellaceae</taxon>
        <taxon>Psychrobacter</taxon>
    </lineage>
</organism>
<evidence type="ECO:0000259" key="1">
    <source>
        <dbReference type="Pfam" id="PF01814"/>
    </source>
</evidence>
<evidence type="ECO:0000313" key="3">
    <source>
        <dbReference type="Proteomes" id="UP000442109"/>
    </source>
</evidence>
<sequence>MKRTNQLQPLSREHHLGLVLSRRAKVCANDVEDIAKHWTALTDYINQNMTNHFNVEDDLILAKLEGYRASHPQVAQVIDKIAEQHHKLYQLIGLPSLSAAQVQELANALYDHIRFEERELFPLAQHVLSEQELDAIYDASSKNVKREKENR</sequence>
<proteinExistence type="predicted"/>
<dbReference type="InterPro" id="IPR012312">
    <property type="entry name" value="Hemerythrin-like"/>
</dbReference>